<proteinExistence type="inferred from homology"/>
<dbReference type="EMBL" id="JAUCMX010000002">
    <property type="protein sequence ID" value="KAK3554305.1"/>
    <property type="molecule type" value="Genomic_DNA"/>
</dbReference>
<dbReference type="Proteomes" id="UP001274896">
    <property type="component" value="Unassembled WGS sequence"/>
</dbReference>
<dbReference type="PANTHER" id="PTHR28448:SF1">
    <property type="entry name" value="UPF0728 PROTEIN C10ORF53"/>
    <property type="match status" value="1"/>
</dbReference>
<accession>A0AAE0RHA0</accession>
<comment type="caution">
    <text evidence="2">The sequence shown here is derived from an EMBL/GenBank/DDBJ whole genome shotgun (WGS) entry which is preliminary data.</text>
</comment>
<organism evidence="2 3">
    <name type="scientific">Hemibagrus guttatus</name>
    <dbReference type="NCBI Taxonomy" id="175788"/>
    <lineage>
        <taxon>Eukaryota</taxon>
        <taxon>Metazoa</taxon>
        <taxon>Chordata</taxon>
        <taxon>Craniata</taxon>
        <taxon>Vertebrata</taxon>
        <taxon>Euteleostomi</taxon>
        <taxon>Actinopterygii</taxon>
        <taxon>Neopterygii</taxon>
        <taxon>Teleostei</taxon>
        <taxon>Ostariophysi</taxon>
        <taxon>Siluriformes</taxon>
        <taxon>Bagridae</taxon>
        <taxon>Hemibagrus</taxon>
    </lineage>
</organism>
<dbReference type="Pfam" id="PF15092">
    <property type="entry name" value="UPF0728"/>
    <property type="match status" value="1"/>
</dbReference>
<evidence type="ECO:0000256" key="1">
    <source>
        <dbReference type="ARBA" id="ARBA00009973"/>
    </source>
</evidence>
<evidence type="ECO:0000313" key="3">
    <source>
        <dbReference type="Proteomes" id="UP001274896"/>
    </source>
</evidence>
<name>A0AAE0RHA0_9TELE</name>
<dbReference type="PANTHER" id="PTHR28448">
    <property type="entry name" value="UPF0728 PROTEIN C10ORF53"/>
    <property type="match status" value="1"/>
</dbReference>
<comment type="similarity">
    <text evidence="1">Belongs to the UPF0728 family.</text>
</comment>
<keyword evidence="3" id="KW-1185">Reference proteome</keyword>
<gene>
    <name evidence="2" type="ORF">QTP70_020170</name>
</gene>
<dbReference type="AlphaFoldDB" id="A0AAE0RHA0"/>
<reference evidence="2" key="1">
    <citation type="submission" date="2023-06" db="EMBL/GenBank/DDBJ databases">
        <title>Male Hemibagrus guttatus genome.</title>
        <authorList>
            <person name="Bian C."/>
        </authorList>
    </citation>
    <scope>NUCLEOTIDE SEQUENCE</scope>
    <source>
        <strain evidence="2">Male_cb2023</strain>
        <tissue evidence="2">Muscle</tissue>
    </source>
</reference>
<protein>
    <submittedName>
        <fullName evidence="2">Uncharacterized protein</fullName>
    </submittedName>
</protein>
<sequence>MHTGKVRCCSFISAAQCAAILRFGQSKLSLCQMSSLVTVRYGPYESCGVVNHKTFRLEGMQAVLRDCGYVCVLEEAPDWNQVELVVHGESVYKCDINSLEFGNKTHNLNPRSINHL</sequence>
<evidence type="ECO:0000313" key="2">
    <source>
        <dbReference type="EMBL" id="KAK3554305.1"/>
    </source>
</evidence>
<dbReference type="InterPro" id="IPR027885">
    <property type="entry name" value="UPF0728"/>
</dbReference>